<reference evidence="1" key="1">
    <citation type="submission" date="2022-04" db="EMBL/GenBank/DDBJ databases">
        <title>Genome of the entomopathogenic fungus Entomophthora muscae.</title>
        <authorList>
            <person name="Elya C."/>
            <person name="Lovett B.R."/>
            <person name="Lee E."/>
            <person name="Macias A.M."/>
            <person name="Hajek A.E."/>
            <person name="De Bivort B.L."/>
            <person name="Kasson M.T."/>
            <person name="De Fine Licht H.H."/>
            <person name="Stajich J.E."/>
        </authorList>
    </citation>
    <scope>NUCLEOTIDE SEQUENCE</scope>
    <source>
        <strain evidence="1">Berkeley</strain>
    </source>
</reference>
<keyword evidence="2" id="KW-1185">Reference proteome</keyword>
<evidence type="ECO:0000313" key="2">
    <source>
        <dbReference type="Proteomes" id="UP001165960"/>
    </source>
</evidence>
<name>A0ACC2RLE5_9FUNG</name>
<evidence type="ECO:0000313" key="1">
    <source>
        <dbReference type="EMBL" id="KAJ9050882.1"/>
    </source>
</evidence>
<proteinExistence type="predicted"/>
<dbReference type="Proteomes" id="UP001165960">
    <property type="component" value="Unassembled WGS sequence"/>
</dbReference>
<comment type="caution">
    <text evidence="1">The sequence shown here is derived from an EMBL/GenBank/DDBJ whole genome shotgun (WGS) entry which is preliminary data.</text>
</comment>
<protein>
    <submittedName>
        <fullName evidence="1">Uncharacterized protein</fullName>
    </submittedName>
</protein>
<dbReference type="EMBL" id="QTSX02007132">
    <property type="protein sequence ID" value="KAJ9050882.1"/>
    <property type="molecule type" value="Genomic_DNA"/>
</dbReference>
<organism evidence="1 2">
    <name type="scientific">Entomophthora muscae</name>
    <dbReference type="NCBI Taxonomy" id="34485"/>
    <lineage>
        <taxon>Eukaryota</taxon>
        <taxon>Fungi</taxon>
        <taxon>Fungi incertae sedis</taxon>
        <taxon>Zoopagomycota</taxon>
        <taxon>Entomophthoromycotina</taxon>
        <taxon>Entomophthoromycetes</taxon>
        <taxon>Entomophthorales</taxon>
        <taxon>Entomophthoraceae</taxon>
        <taxon>Entomophthora</taxon>
    </lineage>
</organism>
<accession>A0ACC2RLE5</accession>
<sequence>MASKINCASDLPPLTPFEFYCLDLAEEQPDNLARISLHHPEAANCLQYLRQPSLEARTSVERDPDQFSHYLPISSKRLDAALGTLHQPGNSQQAPCIHQSSITIKLLVDCCLGGVDQDIKSTPYYLPSWIEPFLQVFSQDANLNNSNQEGLSINIQKFSLVKLPVATHIHLIPIQLLPDFRVSAINTLRFEGIDLEEVTKPQICGQLLREGGLVLLKILKQPFVFQITGASATVGEYFQANAQTEITVSINHFDFRHSQGSIYKTQQQELVDLIDWTFKAKNREGICCNSTFVSGPVGIGKSTFLKSVADVFRYSRKEQVGVLEFDISQAMFEARKLDDTSNHFAKRFDFQAFMKTGHHSSYLLVIYGLHTCTEGDLKDAMLLALSRSLSSLDEKCYVLVECFDRIPRVLGFLQSHCVLLEPPTRFQRKDILLEFLSHPITPSALDMLTQSTHTYTPADLKYLATSVLSIHQCTRLDLPELMASLSLEPKAIEAWAAERAIEETARQRKPGIVSSPPSVSFEQVGGYAKTKARLNQILMLLSQVNQTHSLGLKRPSGLLLVGPSGCGKTRLAQAFASHTYRVFGHHFLSVKGPSLFSQYFGGTEEAVRKLFKTARSLAPCTLFLDEIDALGPKRGWNSQDDGAGGVSARVLSTLLNELDGAQSKSDVFVVACTTFPHLLDDALIRPGRFDTTILVDIPTKEDRLQIISSLISHDFASASFDFSPSDLACLVSHTDGFTPADLAWILREAALATLEPPLLHSCVTLDLILSFLEGRNPSVHKKDLAVFEKYRAKQPSCP</sequence>
<gene>
    <name evidence="1" type="ORF">DSO57_1009993</name>
</gene>